<organism evidence="1 2">
    <name type="scientific">Wickerhamiella sorbophila</name>
    <dbReference type="NCBI Taxonomy" id="45607"/>
    <lineage>
        <taxon>Eukaryota</taxon>
        <taxon>Fungi</taxon>
        <taxon>Dikarya</taxon>
        <taxon>Ascomycota</taxon>
        <taxon>Saccharomycotina</taxon>
        <taxon>Dipodascomycetes</taxon>
        <taxon>Dipodascales</taxon>
        <taxon>Trichomonascaceae</taxon>
        <taxon>Wickerhamiella</taxon>
    </lineage>
</organism>
<dbReference type="GeneID" id="36514434"/>
<sequence>MSEVATEEELVNRLLGKYAFGSSPESVHASLVIDLTSKSILSAHNVHDPEGTADKVSKLWRDARELSQRPEVLRINAEKQYVLVGDGQYLLWVVLDAPIMQVT</sequence>
<dbReference type="AlphaFoldDB" id="A0A2T0FDN0"/>
<dbReference type="Proteomes" id="UP000238350">
    <property type="component" value="Unassembled WGS sequence"/>
</dbReference>
<accession>A0A2T0FDN0</accession>
<dbReference type="RefSeq" id="XP_024663011.1">
    <property type="nucleotide sequence ID" value="XM_024807243.1"/>
</dbReference>
<keyword evidence="2" id="KW-1185">Reference proteome</keyword>
<evidence type="ECO:0000313" key="1">
    <source>
        <dbReference type="EMBL" id="PRT53065.1"/>
    </source>
</evidence>
<proteinExistence type="predicted"/>
<reference evidence="1 2" key="1">
    <citation type="submission" date="2017-04" db="EMBL/GenBank/DDBJ databases">
        <title>Genome sequencing of [Candida] sorbophila.</title>
        <authorList>
            <person name="Ahn J.O."/>
        </authorList>
    </citation>
    <scope>NUCLEOTIDE SEQUENCE [LARGE SCALE GENOMIC DNA]</scope>
    <source>
        <strain evidence="1 2">DS02</strain>
    </source>
</reference>
<name>A0A2T0FDN0_9ASCO</name>
<evidence type="ECO:0000313" key="2">
    <source>
        <dbReference type="Proteomes" id="UP000238350"/>
    </source>
</evidence>
<comment type="caution">
    <text evidence="1">The sequence shown here is derived from an EMBL/GenBank/DDBJ whole genome shotgun (WGS) entry which is preliminary data.</text>
</comment>
<dbReference type="EMBL" id="NDIQ01000001">
    <property type="protein sequence ID" value="PRT53065.1"/>
    <property type="molecule type" value="Genomic_DNA"/>
</dbReference>
<protein>
    <submittedName>
        <fullName evidence="1">Uncharacterized protein</fullName>
    </submittedName>
</protein>
<gene>
    <name evidence="1" type="ORF">B9G98_00685</name>
</gene>